<dbReference type="Gene3D" id="3.60.21.10">
    <property type="match status" value="1"/>
</dbReference>
<keyword evidence="6" id="KW-0812">Transmembrane</keyword>
<keyword evidence="4" id="KW-0378">Hydrolase</keyword>
<keyword evidence="11" id="KW-1185">Reference proteome</keyword>
<feature type="domain" description="Calcineurin-like phosphoesterase" evidence="8">
    <location>
        <begin position="26"/>
        <end position="298"/>
    </location>
</feature>
<organism evidence="10 11">
    <name type="scientific">Danaus chrysippus</name>
    <name type="common">African queen</name>
    <dbReference type="NCBI Taxonomy" id="151541"/>
    <lineage>
        <taxon>Eukaryota</taxon>
        <taxon>Metazoa</taxon>
        <taxon>Ecdysozoa</taxon>
        <taxon>Arthropoda</taxon>
        <taxon>Hexapoda</taxon>
        <taxon>Insecta</taxon>
        <taxon>Pterygota</taxon>
        <taxon>Neoptera</taxon>
        <taxon>Endopterygota</taxon>
        <taxon>Lepidoptera</taxon>
        <taxon>Glossata</taxon>
        <taxon>Ditrysia</taxon>
        <taxon>Papilionoidea</taxon>
        <taxon>Nymphalidae</taxon>
        <taxon>Danainae</taxon>
        <taxon>Danaini</taxon>
        <taxon>Danaina</taxon>
        <taxon>Danaus</taxon>
        <taxon>Anosia</taxon>
    </lineage>
</organism>
<name>A0A8J2QCF1_9NEOP</name>
<keyword evidence="6" id="KW-1133">Transmembrane helix</keyword>
<evidence type="ECO:0000256" key="7">
    <source>
        <dbReference type="SAM" id="SignalP"/>
    </source>
</evidence>
<dbReference type="Pfam" id="PF00149">
    <property type="entry name" value="Metallophos"/>
    <property type="match status" value="1"/>
</dbReference>
<evidence type="ECO:0000256" key="4">
    <source>
        <dbReference type="ARBA" id="ARBA00022801"/>
    </source>
</evidence>
<dbReference type="Pfam" id="PF19272">
    <property type="entry name" value="ASMase_C"/>
    <property type="match status" value="1"/>
</dbReference>
<dbReference type="OrthoDB" id="348678at2759"/>
<comment type="subcellular location">
    <subcellularLocation>
        <location evidence="1">Secreted</location>
    </subcellularLocation>
</comment>
<keyword evidence="6" id="KW-0472">Membrane</keyword>
<keyword evidence="5" id="KW-0325">Glycoprotein</keyword>
<evidence type="ECO:0000259" key="9">
    <source>
        <dbReference type="Pfam" id="PF19272"/>
    </source>
</evidence>
<dbReference type="SUPFAM" id="SSF56300">
    <property type="entry name" value="Metallo-dependent phosphatases"/>
    <property type="match status" value="2"/>
</dbReference>
<dbReference type="PANTHER" id="PTHR10340">
    <property type="entry name" value="SPHINGOMYELIN PHOSPHODIESTERASE"/>
    <property type="match status" value="1"/>
</dbReference>
<evidence type="ECO:0000256" key="6">
    <source>
        <dbReference type="SAM" id="Phobius"/>
    </source>
</evidence>
<evidence type="ECO:0000256" key="5">
    <source>
        <dbReference type="ARBA" id="ARBA00023180"/>
    </source>
</evidence>
<dbReference type="InterPro" id="IPR004843">
    <property type="entry name" value="Calcineurin-like_PHP"/>
</dbReference>
<accession>A0A8J2QCF1</accession>
<evidence type="ECO:0000256" key="2">
    <source>
        <dbReference type="ARBA" id="ARBA00008234"/>
    </source>
</evidence>
<dbReference type="InterPro" id="IPR029052">
    <property type="entry name" value="Metallo-depent_PP-like"/>
</dbReference>
<dbReference type="GO" id="GO:0005615">
    <property type="term" value="C:extracellular space"/>
    <property type="evidence" value="ECO:0007669"/>
    <property type="project" value="TreeGrafter"/>
</dbReference>
<sequence>MRIVSLLLTLVCVMSFNLTHAKIGYFWHITDFHYDPLYTVQGDTRRHCRRADERGSSGHHRALGRLGDYSCDSSLELIQSALRYMRTRHSENVEFVLWTGDIVAVQYSDNEDNRYQAIRNITELLRMTFSSHFVFPVLGHTDPAPSERLTNLWSHWLPLEALQTLKMYGYYTIEQSHSKLRIVALNTNLFSHSQANSVQAKRQWEWLDAVLDKATANSEMLNEELTFKIFEKGFRGNFYKKHLKAVFKEGIVYIVGHSAPGSGSRYNAYSVDANVKFLNTIRRHAGIIAGQFFGHLHVDTFRVIYDKELPVSWAFLAPSLSPHHDPAGSSNPGLRLYKFDSDTGKVLDYTQFYLDLAVANRGGDGTTVVGGDWVAEYNLTQYYAIRDVSAESLHHLADKLRIGTAHETTMFNKYLRSYNVKRDISDNCDGACAHQHYCAITCLEHIAYRQCVEAAASALAASGRSAPLVAPLISLILTLILVYIAVL</sequence>
<feature type="domain" description="Sphingomyelin phosphodiesterase C-terminal" evidence="9">
    <location>
        <begin position="310"/>
        <end position="455"/>
    </location>
</feature>
<evidence type="ECO:0000313" key="11">
    <source>
        <dbReference type="Proteomes" id="UP000789524"/>
    </source>
</evidence>
<dbReference type="Proteomes" id="UP000789524">
    <property type="component" value="Unassembled WGS sequence"/>
</dbReference>
<comment type="similarity">
    <text evidence="2">Belongs to the acid sphingomyelinase family.</text>
</comment>
<feature type="transmembrane region" description="Helical" evidence="6">
    <location>
        <begin position="468"/>
        <end position="486"/>
    </location>
</feature>
<feature type="signal peptide" evidence="7">
    <location>
        <begin position="1"/>
        <end position="21"/>
    </location>
</feature>
<keyword evidence="7" id="KW-0732">Signal</keyword>
<evidence type="ECO:0000259" key="8">
    <source>
        <dbReference type="Pfam" id="PF00149"/>
    </source>
</evidence>
<evidence type="ECO:0000256" key="3">
    <source>
        <dbReference type="ARBA" id="ARBA00022525"/>
    </source>
</evidence>
<proteinExistence type="inferred from homology"/>
<keyword evidence="3" id="KW-0964">Secreted</keyword>
<dbReference type="EMBL" id="CAKASE010000044">
    <property type="protein sequence ID" value="CAG9559586.1"/>
    <property type="molecule type" value="Genomic_DNA"/>
</dbReference>
<dbReference type="PANTHER" id="PTHR10340:SF57">
    <property type="entry name" value="METALLOPHOS DOMAIN-CONTAINING PROTEIN"/>
    <property type="match status" value="1"/>
</dbReference>
<evidence type="ECO:0000313" key="10">
    <source>
        <dbReference type="EMBL" id="CAG9559586.1"/>
    </source>
</evidence>
<dbReference type="GO" id="GO:0008081">
    <property type="term" value="F:phosphoric diester hydrolase activity"/>
    <property type="evidence" value="ECO:0007669"/>
    <property type="project" value="TreeGrafter"/>
</dbReference>
<gene>
    <name evidence="10" type="ORF">DCHRY22_LOCUS1422</name>
</gene>
<protein>
    <submittedName>
        <fullName evidence="10">(African queen) hypothetical protein</fullName>
    </submittedName>
</protein>
<evidence type="ECO:0000256" key="1">
    <source>
        <dbReference type="ARBA" id="ARBA00004613"/>
    </source>
</evidence>
<dbReference type="InterPro" id="IPR045473">
    <property type="entry name" value="ASM_C"/>
</dbReference>
<comment type="caution">
    <text evidence="10">The sequence shown here is derived from an EMBL/GenBank/DDBJ whole genome shotgun (WGS) entry which is preliminary data.</text>
</comment>
<reference evidence="10" key="1">
    <citation type="submission" date="2021-09" db="EMBL/GenBank/DDBJ databases">
        <authorList>
            <person name="Martin H S."/>
        </authorList>
    </citation>
    <scope>NUCLEOTIDE SEQUENCE</scope>
</reference>
<feature type="chain" id="PRO_5035224571" evidence="7">
    <location>
        <begin position="22"/>
        <end position="487"/>
    </location>
</feature>
<dbReference type="AlphaFoldDB" id="A0A8J2QCF1"/>